<dbReference type="GO" id="GO:0070402">
    <property type="term" value="F:NADPH binding"/>
    <property type="evidence" value="ECO:0007669"/>
    <property type="project" value="TreeGrafter"/>
</dbReference>
<keyword evidence="2" id="KW-0560">Oxidoreductase</keyword>
<dbReference type="GeneID" id="301307738"/>
<dbReference type="InterPro" id="IPR013154">
    <property type="entry name" value="ADH-like_N"/>
</dbReference>
<dbReference type="EMBL" id="JXSX01000003">
    <property type="protein sequence ID" value="KIR61376.1"/>
    <property type="molecule type" value="Genomic_DNA"/>
</dbReference>
<evidence type="ECO:0000313" key="4">
    <source>
        <dbReference type="EMBL" id="KIR61376.1"/>
    </source>
</evidence>
<comment type="caution">
    <text evidence="4">The sequence shown here is derived from an EMBL/GenBank/DDBJ whole genome shotgun (WGS) entry which is preliminary data.</text>
</comment>
<keyword evidence="5" id="KW-1185">Reference proteome</keyword>
<name>A0A0D0WQU2_9ACTN</name>
<dbReference type="Pfam" id="PF13602">
    <property type="entry name" value="ADH_zinc_N_2"/>
    <property type="match status" value="1"/>
</dbReference>
<proteinExistence type="predicted"/>
<dbReference type="InterPro" id="IPR011032">
    <property type="entry name" value="GroES-like_sf"/>
</dbReference>
<dbReference type="SUPFAM" id="SSF50129">
    <property type="entry name" value="GroES-like"/>
    <property type="match status" value="1"/>
</dbReference>
<organism evidence="4 5">
    <name type="scientific">Micromonospora haikouensis</name>
    <dbReference type="NCBI Taxonomy" id="686309"/>
    <lineage>
        <taxon>Bacteria</taxon>
        <taxon>Bacillati</taxon>
        <taxon>Actinomycetota</taxon>
        <taxon>Actinomycetes</taxon>
        <taxon>Micromonosporales</taxon>
        <taxon>Micromonosporaceae</taxon>
        <taxon>Micromonospora</taxon>
    </lineage>
</organism>
<evidence type="ECO:0000256" key="2">
    <source>
        <dbReference type="ARBA" id="ARBA00023002"/>
    </source>
</evidence>
<dbReference type="CDD" id="cd05289">
    <property type="entry name" value="MDR_like_2"/>
    <property type="match status" value="1"/>
</dbReference>
<feature type="domain" description="Enoyl reductase (ER)" evidence="3">
    <location>
        <begin position="11"/>
        <end position="304"/>
    </location>
</feature>
<accession>A0A0D0WQU2</accession>
<dbReference type="InterPro" id="IPR036291">
    <property type="entry name" value="NAD(P)-bd_dom_sf"/>
</dbReference>
<dbReference type="InterPro" id="IPR020843">
    <property type="entry name" value="ER"/>
</dbReference>
<sequence length="314" mass="32314">MSRAFGYRAFGGPEVQFHFDRPDPQPGVGEVLIRVRTAGVARLDPLLRSGHVRALNGHLPFPQVMGMEAAGDVLATGADVTDLVVGDAVFGFALSGAGTYAETTVLPAANAARKPETLPYEWAATIPVSGTTALDALDWLDLPEGATLLVNGVGGSTGQITAQLARARGLTVIGTGSDSKRAGAEALGVTFVSYTAGDVPGQVRQLAPSGVDGLIDLVGGDALRSVAALATDPRQLLSAADDTVRELGGEFLPRRLDRASLETVAALMVDGTVDPHITRVFAFEQSAEAVAAVETGHTAGKLVLTVSASPQPAR</sequence>
<dbReference type="Gene3D" id="3.40.50.720">
    <property type="entry name" value="NAD(P)-binding Rossmann-like Domain"/>
    <property type="match status" value="1"/>
</dbReference>
<reference evidence="4 5" key="1">
    <citation type="submission" date="2015-01" db="EMBL/GenBank/DDBJ databases">
        <title>Sequencing and annotation of Micromonospora carbonacea strain JXNU-1 genome.</title>
        <authorList>
            <person name="Long Z."/>
            <person name="Huang Y."/>
            <person name="Jiang Y."/>
        </authorList>
    </citation>
    <scope>NUCLEOTIDE SEQUENCE [LARGE SCALE GENOMIC DNA]</scope>
    <source>
        <strain evidence="4 5">JXNU-1</strain>
    </source>
</reference>
<evidence type="ECO:0000313" key="5">
    <source>
        <dbReference type="Proteomes" id="UP000032254"/>
    </source>
</evidence>
<gene>
    <name evidence="4" type="ORF">TK50_27365</name>
</gene>
<dbReference type="Proteomes" id="UP000032254">
    <property type="component" value="Unassembled WGS sequence"/>
</dbReference>
<dbReference type="Pfam" id="PF08240">
    <property type="entry name" value="ADH_N"/>
    <property type="match status" value="1"/>
</dbReference>
<dbReference type="SMART" id="SM00829">
    <property type="entry name" value="PKS_ER"/>
    <property type="match status" value="1"/>
</dbReference>
<dbReference type="AlphaFoldDB" id="A0A0D0WQU2"/>
<dbReference type="PANTHER" id="PTHR48106:SF18">
    <property type="entry name" value="QUINONE OXIDOREDUCTASE PIG3"/>
    <property type="match status" value="1"/>
</dbReference>
<evidence type="ECO:0000259" key="3">
    <source>
        <dbReference type="SMART" id="SM00829"/>
    </source>
</evidence>
<dbReference type="Gene3D" id="3.90.180.10">
    <property type="entry name" value="Medium-chain alcohol dehydrogenases, catalytic domain"/>
    <property type="match status" value="1"/>
</dbReference>
<evidence type="ECO:0000256" key="1">
    <source>
        <dbReference type="ARBA" id="ARBA00022857"/>
    </source>
</evidence>
<protein>
    <submittedName>
        <fullName evidence="4">NADPH:quinone reductase</fullName>
    </submittedName>
</protein>
<dbReference type="SUPFAM" id="SSF51735">
    <property type="entry name" value="NAD(P)-binding Rossmann-fold domains"/>
    <property type="match status" value="1"/>
</dbReference>
<keyword evidence="1" id="KW-0521">NADP</keyword>
<dbReference type="RefSeq" id="WP_043968266.1">
    <property type="nucleotide sequence ID" value="NZ_JXSX01000003.1"/>
</dbReference>
<dbReference type="PATRIC" id="fig|47853.6.peg.5737"/>
<dbReference type="GO" id="GO:0016651">
    <property type="term" value="F:oxidoreductase activity, acting on NAD(P)H"/>
    <property type="evidence" value="ECO:0007669"/>
    <property type="project" value="TreeGrafter"/>
</dbReference>
<dbReference type="OrthoDB" id="3727682at2"/>
<dbReference type="PANTHER" id="PTHR48106">
    <property type="entry name" value="QUINONE OXIDOREDUCTASE PIG3-RELATED"/>
    <property type="match status" value="1"/>
</dbReference>